<protein>
    <recommendedName>
        <fullName evidence="4">Rpn family recombination-promoting nuclease/putative transposase</fullName>
    </recommendedName>
</protein>
<sequence>MQTTEVGQNSEIKQVIGSLCMMNNRFMNFMLDDNKKAAQVFLRVILGDDKIKVRNVRIQSFIQNIYGHSSQLDILAQDSKGRYFNVEVQRSDEGAPARRARFYSSILDTHFLQPGKLYEELPDTYVIFITENDVLHDNLPLYNIRRRIDENAKCFEDGSRIIYVNSQRRDNTALGKLMQDLYCTEPKNLHYHEFAERMEFLKYSKEGEEKMTDVIEEYAARKAEAAAKEAVKEAAKKAEEKEQANRIELAQGLLADGMSIEFTVRHSKLTEAAVRELASKLSA</sequence>
<dbReference type="EMBL" id="MNTG01000027">
    <property type="protein sequence ID" value="OLA37818.1"/>
    <property type="molecule type" value="Genomic_DNA"/>
</dbReference>
<evidence type="ECO:0008006" key="4">
    <source>
        <dbReference type="Google" id="ProtNLM"/>
    </source>
</evidence>
<feature type="coiled-coil region" evidence="1">
    <location>
        <begin position="220"/>
        <end position="247"/>
    </location>
</feature>
<reference evidence="2 3" key="1">
    <citation type="journal article" date="2016" name="Nat. Biotechnol.">
        <title>Measurement of bacterial replication rates in microbial communities.</title>
        <authorList>
            <person name="Brown C.T."/>
            <person name="Olm M.R."/>
            <person name="Thomas B.C."/>
            <person name="Banfield J.F."/>
        </authorList>
    </citation>
    <scope>NUCLEOTIDE SEQUENCE [LARGE SCALE GENOMIC DNA]</scope>
    <source>
        <strain evidence="2">46_33</strain>
    </source>
</reference>
<organism evidence="2 3">
    <name type="scientific">Phascolarctobacterium succinatutens</name>
    <dbReference type="NCBI Taxonomy" id="626940"/>
    <lineage>
        <taxon>Bacteria</taxon>
        <taxon>Bacillati</taxon>
        <taxon>Bacillota</taxon>
        <taxon>Negativicutes</taxon>
        <taxon>Acidaminococcales</taxon>
        <taxon>Acidaminococcaceae</taxon>
        <taxon>Phascolarctobacterium</taxon>
    </lineage>
</organism>
<dbReference type="Proteomes" id="UP000186777">
    <property type="component" value="Unassembled WGS sequence"/>
</dbReference>
<dbReference type="InterPro" id="IPR010106">
    <property type="entry name" value="RpnA"/>
</dbReference>
<dbReference type="RefSeq" id="WP_303679791.1">
    <property type="nucleotide sequence ID" value="NZ_DAWEJP010000002.1"/>
</dbReference>
<keyword evidence="1" id="KW-0175">Coiled coil</keyword>
<name>A0A1Q6R611_9FIRM</name>
<gene>
    <name evidence="2" type="ORF">BHW43_05340</name>
</gene>
<evidence type="ECO:0000313" key="2">
    <source>
        <dbReference type="EMBL" id="OLA37818.1"/>
    </source>
</evidence>
<dbReference type="STRING" id="626940.BHW43_05340"/>
<comment type="caution">
    <text evidence="2">The sequence shown here is derived from an EMBL/GenBank/DDBJ whole genome shotgun (WGS) entry which is preliminary data.</text>
</comment>
<dbReference type="Pfam" id="PF12784">
    <property type="entry name" value="PDDEXK_2"/>
    <property type="match status" value="1"/>
</dbReference>
<evidence type="ECO:0000313" key="3">
    <source>
        <dbReference type="Proteomes" id="UP000186777"/>
    </source>
</evidence>
<dbReference type="AlphaFoldDB" id="A0A1Q6R611"/>
<dbReference type="NCBIfam" id="TIGR01784">
    <property type="entry name" value="T_den_put_tspse"/>
    <property type="match status" value="1"/>
</dbReference>
<accession>A0A1Q6R611</accession>
<proteinExistence type="predicted"/>
<evidence type="ECO:0000256" key="1">
    <source>
        <dbReference type="SAM" id="Coils"/>
    </source>
</evidence>